<evidence type="ECO:0000256" key="4">
    <source>
        <dbReference type="ARBA" id="ARBA00022782"/>
    </source>
</evidence>
<feature type="domain" description="EGF-like" evidence="11">
    <location>
        <begin position="297"/>
        <end position="334"/>
    </location>
</feature>
<dbReference type="InterPro" id="IPR001774">
    <property type="entry name" value="DSL"/>
</dbReference>
<keyword evidence="8 9" id="KW-0472">Membrane</keyword>
<keyword evidence="2 6" id="KW-0245">EGF-like domain</keyword>
<dbReference type="FunFam" id="2.10.25.140:FF:000001">
    <property type="entry name" value="Delta-like protein"/>
    <property type="match status" value="1"/>
</dbReference>
<evidence type="ECO:0000256" key="10">
    <source>
        <dbReference type="SAM" id="SignalP"/>
    </source>
</evidence>
<feature type="disulfide bond" evidence="6">
    <location>
        <begin position="246"/>
        <end position="255"/>
    </location>
</feature>
<dbReference type="GO" id="GO:0016020">
    <property type="term" value="C:membrane"/>
    <property type="evidence" value="ECO:0007669"/>
    <property type="project" value="UniProtKB-SubCell"/>
</dbReference>
<dbReference type="Proteomes" id="UP000694844">
    <property type="component" value="Chromosome 8"/>
</dbReference>
<dbReference type="Pfam" id="PF01414">
    <property type="entry name" value="DSL"/>
    <property type="match status" value="1"/>
</dbReference>
<evidence type="ECO:0000256" key="8">
    <source>
        <dbReference type="RuleBase" id="RU280815"/>
    </source>
</evidence>
<dbReference type="GO" id="GO:0030154">
    <property type="term" value="P:cell differentiation"/>
    <property type="evidence" value="ECO:0007669"/>
    <property type="project" value="UniProtKB-KW"/>
</dbReference>
<feature type="disulfide bond" evidence="7">
    <location>
        <begin position="171"/>
        <end position="180"/>
    </location>
</feature>
<evidence type="ECO:0000256" key="5">
    <source>
        <dbReference type="ARBA" id="ARBA00023157"/>
    </source>
</evidence>
<feature type="disulfide bond" evidence="6">
    <location>
        <begin position="366"/>
        <end position="375"/>
    </location>
</feature>
<keyword evidence="1 8" id="KW-0217">Developmental protein</keyword>
<feature type="transmembrane region" description="Helical" evidence="9">
    <location>
        <begin position="526"/>
        <end position="550"/>
    </location>
</feature>
<dbReference type="Pfam" id="PF00008">
    <property type="entry name" value="EGF"/>
    <property type="match status" value="2"/>
</dbReference>
<dbReference type="SMART" id="SM00051">
    <property type="entry name" value="DSL"/>
    <property type="match status" value="1"/>
</dbReference>
<comment type="function">
    <text evidence="8">Putative Notch ligand involved in the mediation of Notch signaling.</text>
</comment>
<dbReference type="PROSITE" id="PS50026">
    <property type="entry name" value="EGF_3"/>
    <property type="match status" value="4"/>
</dbReference>
<feature type="disulfide bond" evidence="6">
    <location>
        <begin position="324"/>
        <end position="333"/>
    </location>
</feature>
<evidence type="ECO:0000259" key="12">
    <source>
        <dbReference type="PROSITE" id="PS51051"/>
    </source>
</evidence>
<evidence type="ECO:0000256" key="9">
    <source>
        <dbReference type="SAM" id="Phobius"/>
    </source>
</evidence>
<evidence type="ECO:0000256" key="3">
    <source>
        <dbReference type="ARBA" id="ARBA00022737"/>
    </source>
</evidence>
<evidence type="ECO:0000256" key="6">
    <source>
        <dbReference type="PROSITE-ProRule" id="PRU00076"/>
    </source>
</evidence>
<evidence type="ECO:0000256" key="7">
    <source>
        <dbReference type="PROSITE-ProRule" id="PRU00377"/>
    </source>
</evidence>
<feature type="domain" description="EGF-like" evidence="11">
    <location>
        <begin position="335"/>
        <end position="376"/>
    </location>
</feature>
<keyword evidence="8 9" id="KW-0812">Transmembrane</keyword>
<feature type="domain" description="DSL" evidence="12">
    <location>
        <begin position="169"/>
        <end position="214"/>
    </location>
</feature>
<dbReference type="GO" id="GO:0005509">
    <property type="term" value="F:calcium ion binding"/>
    <property type="evidence" value="ECO:0007669"/>
    <property type="project" value="InterPro"/>
</dbReference>
<evidence type="ECO:0000256" key="1">
    <source>
        <dbReference type="ARBA" id="ARBA00022473"/>
    </source>
</evidence>
<keyword evidence="8 9" id="KW-1133">Transmembrane helix</keyword>
<dbReference type="PROSITE" id="PS00010">
    <property type="entry name" value="ASX_HYDROXYL"/>
    <property type="match status" value="1"/>
</dbReference>
<keyword evidence="13" id="KW-1185">Reference proteome</keyword>
<feature type="disulfide bond" evidence="6">
    <location>
        <begin position="285"/>
        <end position="294"/>
    </location>
</feature>
<dbReference type="Gene3D" id="2.60.40.3510">
    <property type="match status" value="1"/>
</dbReference>
<dbReference type="Gene3D" id="2.10.25.10">
    <property type="entry name" value="Laminin"/>
    <property type="match status" value="4"/>
</dbReference>
<dbReference type="SMART" id="SM00179">
    <property type="entry name" value="EGF_CA"/>
    <property type="match status" value="4"/>
</dbReference>
<comment type="subcellular location">
    <subcellularLocation>
        <location evidence="8">Membrane</location>
        <topology evidence="8">Single-pass type I membrane protein</topology>
    </subcellularLocation>
</comment>
<accession>A0A8B8BDW5</accession>
<evidence type="ECO:0000313" key="13">
    <source>
        <dbReference type="Proteomes" id="UP000694844"/>
    </source>
</evidence>
<feature type="domain" description="EGF-like" evidence="11">
    <location>
        <begin position="220"/>
        <end position="256"/>
    </location>
</feature>
<gene>
    <name evidence="14" type="primary">LOC111109534</name>
</gene>
<keyword evidence="8 10" id="KW-0732">Signal</keyword>
<dbReference type="InterPro" id="IPR000742">
    <property type="entry name" value="EGF"/>
</dbReference>
<dbReference type="AlphaFoldDB" id="A0A8B8BDW5"/>
<proteinExistence type="predicted"/>
<feature type="chain" id="PRO_5034449241" description="Delta-like protein" evidence="10">
    <location>
        <begin position="20"/>
        <end position="607"/>
    </location>
</feature>
<feature type="domain" description="EGF-like" evidence="11">
    <location>
        <begin position="259"/>
        <end position="295"/>
    </location>
</feature>
<dbReference type="RefSeq" id="XP_022301408.1">
    <property type="nucleotide sequence ID" value="XM_022445700.1"/>
</dbReference>
<protein>
    <recommendedName>
        <fullName evidence="8">Delta-like protein</fullName>
    </recommendedName>
</protein>
<dbReference type="OrthoDB" id="6250255at2759"/>
<evidence type="ECO:0000313" key="14">
    <source>
        <dbReference type="RefSeq" id="XP_022301408.1"/>
    </source>
</evidence>
<dbReference type="KEGG" id="cvn:111109534"/>
<dbReference type="GeneID" id="111109534"/>
<feature type="signal peptide" evidence="10">
    <location>
        <begin position="1"/>
        <end position="19"/>
    </location>
</feature>
<dbReference type="PROSITE" id="PS51051">
    <property type="entry name" value="DSL"/>
    <property type="match status" value="1"/>
</dbReference>
<dbReference type="SUPFAM" id="SSF57196">
    <property type="entry name" value="EGF/Laminin"/>
    <property type="match status" value="3"/>
</dbReference>
<dbReference type="PROSITE" id="PS01186">
    <property type="entry name" value="EGF_2"/>
    <property type="match status" value="2"/>
</dbReference>
<evidence type="ECO:0000256" key="2">
    <source>
        <dbReference type="ARBA" id="ARBA00022536"/>
    </source>
</evidence>
<feature type="disulfide bond" evidence="7">
    <location>
        <begin position="205"/>
        <end position="214"/>
    </location>
</feature>
<dbReference type="PANTHER" id="PTHR24049">
    <property type="entry name" value="CRUMBS FAMILY MEMBER"/>
    <property type="match status" value="1"/>
</dbReference>
<dbReference type="InterPro" id="IPR051022">
    <property type="entry name" value="Notch_Cell-Fate_Det"/>
</dbReference>
<dbReference type="SMART" id="SM00181">
    <property type="entry name" value="EGF"/>
    <property type="match status" value="4"/>
</dbReference>
<dbReference type="InterPro" id="IPR000152">
    <property type="entry name" value="EGF-type_Asp/Asn_hydroxyl_site"/>
</dbReference>
<organism evidence="13 14">
    <name type="scientific">Crassostrea virginica</name>
    <name type="common">Eastern oyster</name>
    <dbReference type="NCBI Taxonomy" id="6565"/>
    <lineage>
        <taxon>Eukaryota</taxon>
        <taxon>Metazoa</taxon>
        <taxon>Spiralia</taxon>
        <taxon>Lophotrochozoa</taxon>
        <taxon>Mollusca</taxon>
        <taxon>Bivalvia</taxon>
        <taxon>Autobranchia</taxon>
        <taxon>Pteriomorphia</taxon>
        <taxon>Ostreida</taxon>
        <taxon>Ostreoidea</taxon>
        <taxon>Ostreidae</taxon>
        <taxon>Crassostrea</taxon>
    </lineage>
</organism>
<dbReference type="Gene3D" id="2.10.25.140">
    <property type="match status" value="1"/>
</dbReference>
<keyword evidence="5 6" id="KW-1015">Disulfide bond</keyword>
<keyword evidence="3 8" id="KW-0677">Repeat</keyword>
<comment type="caution">
    <text evidence="6">Lacks conserved residue(s) required for the propagation of feature annotation.</text>
</comment>
<feature type="disulfide bond" evidence="7">
    <location>
        <begin position="184"/>
        <end position="196"/>
    </location>
</feature>
<dbReference type="InterPro" id="IPR001881">
    <property type="entry name" value="EGF-like_Ca-bd_dom"/>
</dbReference>
<reference evidence="14" key="1">
    <citation type="submission" date="2025-08" db="UniProtKB">
        <authorList>
            <consortium name="RefSeq"/>
        </authorList>
    </citation>
    <scope>IDENTIFICATION</scope>
    <source>
        <tissue evidence="14">Whole sample</tissue>
    </source>
</reference>
<evidence type="ECO:0000259" key="11">
    <source>
        <dbReference type="PROSITE" id="PS50026"/>
    </source>
</evidence>
<dbReference type="CDD" id="cd00054">
    <property type="entry name" value="EGF_CA"/>
    <property type="match status" value="2"/>
</dbReference>
<sequence>MDLLFLGFIFCSFSTVVWSRAVLELKFIRYINHAGTGENGHCCDGRGVFCFSKCDHRFVICVDKAETNRDVNRCLIGRRSSGGINNANVNIFGDSIGGVKNPMIYNLDVWNEKAQLKVDVFDVDDNNDDKVDFLYGNFTLSAAKNKKMSRSQSFRLASRRTLLDYKASVYCEDTFYGAACDVMCEDRDDSTGHYTCDPKTGDKICLEGWEGELCDQKQSDSPLCGSEICALHQICGNTTSGYTCQCRKGFQGENCTDVIPVECYDTFCQNNGTCVVVDNELTCACGVGWKGKVCEEEHDPCEFNPCLRNGTCVYTKNVGYTCECPLNSQGMHCENVSTCVSNPDICLNGGNCVQEDLNEEWYFCDCPVNFTGKHCETPIQEIVNETLNDSNQTTTAPIPSTTIVPKATVVLRGKVDSRNEEAIRKALVKIIHEFTPIRGELSLELEKQVYKTPEGEILTEIGLRGTADGQPFSVAEIQRVLSDSHAVMVDHILPIPRDLPDKHPHSPLPSNAAQDQKEHDGWIHRYWFVVLLAVLAIVALVMFITFFIIIKRKKSLEEIDNKANVARNSTGVTDPQNAQSFENSLYFEMNQQKRDSGNSKVNFKAMP</sequence>
<name>A0A8B8BDW5_CRAVI</name>
<keyword evidence="4" id="KW-0221">Differentiation</keyword>
<dbReference type="PROSITE" id="PS00022">
    <property type="entry name" value="EGF_1"/>
    <property type="match status" value="4"/>
</dbReference>
<dbReference type="GO" id="GO:0007154">
    <property type="term" value="P:cell communication"/>
    <property type="evidence" value="ECO:0007669"/>
    <property type="project" value="InterPro"/>
</dbReference>